<sequence>MIGDPSVGAGGVQGRKNKREPYWTRYHGTGSRRTTDSGSLVLFLACGRDSGVSAAGVWGLGLKETRQKVGLPSGRLALRNRNNFTGSIHGFEIEATYPSVKLIEFGSQSRSRQPGAKKRKTRGSCEGQGERTGWNAIHRWTDLASRPRKRGATASEQK</sequence>
<feature type="region of interest" description="Disordered" evidence="1">
    <location>
        <begin position="107"/>
        <end position="158"/>
    </location>
</feature>
<evidence type="ECO:0000256" key="1">
    <source>
        <dbReference type="SAM" id="MobiDB-lite"/>
    </source>
</evidence>
<dbReference type="EMBL" id="DS028093">
    <property type="protein sequence ID" value="KMP01618.1"/>
    <property type="molecule type" value="Genomic_DNA"/>
</dbReference>
<name>A0A0J6Y4P3_COCIT</name>
<protein>
    <submittedName>
        <fullName evidence="2">Uncharacterized protein</fullName>
    </submittedName>
</protein>
<reference evidence="3" key="1">
    <citation type="journal article" date="2010" name="Genome Res.">
        <title>Population genomic sequencing of Coccidioides fungi reveals recent hybridization and transposon control.</title>
        <authorList>
            <person name="Neafsey D.E."/>
            <person name="Barker B.M."/>
            <person name="Sharpton T.J."/>
            <person name="Stajich J.E."/>
            <person name="Park D.J."/>
            <person name="Whiston E."/>
            <person name="Hung C.-Y."/>
            <person name="McMahan C."/>
            <person name="White J."/>
            <person name="Sykes S."/>
            <person name="Heiman D."/>
            <person name="Young S."/>
            <person name="Zeng Q."/>
            <person name="Abouelleil A."/>
            <person name="Aftuck L."/>
            <person name="Bessette D."/>
            <person name="Brown A."/>
            <person name="FitzGerald M."/>
            <person name="Lui A."/>
            <person name="Macdonald J.P."/>
            <person name="Priest M."/>
            <person name="Orbach M.J."/>
            <person name="Galgiani J.N."/>
            <person name="Kirkland T.N."/>
            <person name="Cole G.T."/>
            <person name="Birren B.W."/>
            <person name="Henn M.R."/>
            <person name="Taylor J.W."/>
            <person name="Rounsley S.D."/>
        </authorList>
    </citation>
    <scope>NUCLEOTIDE SEQUENCE [LARGE SCALE GENOMIC DNA]</scope>
    <source>
        <strain evidence="3">RMSCC 2394</strain>
    </source>
</reference>
<gene>
    <name evidence="2" type="ORF">CIRG_01757</name>
</gene>
<evidence type="ECO:0000313" key="3">
    <source>
        <dbReference type="Proteomes" id="UP000054565"/>
    </source>
</evidence>
<accession>A0A0J6Y4P3</accession>
<dbReference type="AlphaFoldDB" id="A0A0J6Y4P3"/>
<organism evidence="2 3">
    <name type="scientific">Coccidioides immitis RMSCC 2394</name>
    <dbReference type="NCBI Taxonomy" id="404692"/>
    <lineage>
        <taxon>Eukaryota</taxon>
        <taxon>Fungi</taxon>
        <taxon>Dikarya</taxon>
        <taxon>Ascomycota</taxon>
        <taxon>Pezizomycotina</taxon>
        <taxon>Eurotiomycetes</taxon>
        <taxon>Eurotiomycetidae</taxon>
        <taxon>Onygenales</taxon>
        <taxon>Onygenaceae</taxon>
        <taxon>Coccidioides</taxon>
    </lineage>
</organism>
<dbReference type="Proteomes" id="UP000054565">
    <property type="component" value="Unassembled WGS sequence"/>
</dbReference>
<feature type="region of interest" description="Disordered" evidence="1">
    <location>
        <begin position="1"/>
        <end position="34"/>
    </location>
</feature>
<evidence type="ECO:0000313" key="2">
    <source>
        <dbReference type="EMBL" id="KMP01618.1"/>
    </source>
</evidence>
<proteinExistence type="predicted"/>